<evidence type="ECO:0000313" key="4">
    <source>
        <dbReference type="EMBL" id="MFL9922927.1"/>
    </source>
</evidence>
<evidence type="ECO:0000259" key="2">
    <source>
        <dbReference type="Pfam" id="PF04773"/>
    </source>
</evidence>
<dbReference type="RefSeq" id="WP_408154063.1">
    <property type="nucleotide sequence ID" value="NZ_JAQQFM010000001.1"/>
</dbReference>
<dbReference type="PANTHER" id="PTHR30273">
    <property type="entry name" value="PERIPLASMIC SIGNAL SENSOR AND SIGMA FACTOR ACTIVATOR FECR-RELATED"/>
    <property type="match status" value="1"/>
</dbReference>
<reference evidence="4 5" key="1">
    <citation type="journal article" date="2024" name="Chem. Sci.">
        <title>Discovery of megapolipeptins by genome mining of a Burkholderiales bacteria collection.</title>
        <authorList>
            <person name="Paulo B.S."/>
            <person name="Recchia M.J.J."/>
            <person name="Lee S."/>
            <person name="Fergusson C.H."/>
            <person name="Romanowski S.B."/>
            <person name="Hernandez A."/>
            <person name="Krull N."/>
            <person name="Liu D.Y."/>
            <person name="Cavanagh H."/>
            <person name="Bos A."/>
            <person name="Gray C.A."/>
            <person name="Murphy B.T."/>
            <person name="Linington R.G."/>
            <person name="Eustaquio A.S."/>
        </authorList>
    </citation>
    <scope>NUCLEOTIDE SEQUENCE [LARGE SCALE GENOMIC DNA]</scope>
    <source>
        <strain evidence="4 5">RL21-008-BIB-A</strain>
    </source>
</reference>
<keyword evidence="1" id="KW-1133">Transmembrane helix</keyword>
<evidence type="ECO:0000256" key="1">
    <source>
        <dbReference type="SAM" id="Phobius"/>
    </source>
</evidence>
<dbReference type="InterPro" id="IPR006860">
    <property type="entry name" value="FecR"/>
</dbReference>
<evidence type="ECO:0000259" key="3">
    <source>
        <dbReference type="Pfam" id="PF16220"/>
    </source>
</evidence>
<keyword evidence="5" id="KW-1185">Reference proteome</keyword>
<keyword evidence="1" id="KW-0812">Transmembrane</keyword>
<sequence>MSSDLLHGDAATATAHIGKPGNATRINKHALGQAVDWLMRLQSEQVSEADHQALRQWLAASPEHVAAWARVEALRSMMQPLPQGVLSNTMQRVNRHSRRRALGILSVIVALPATWLAWRERPWEQVMADLHTTVGERRSVQLPDGTTLVLNSHSAVNVLFNDKERRIRLLAGEILITTAPDPATVHRNFLVETPQGLARALGTRFSVRRLDGDSLVRVFEGAVEIQNHAPAQKLVLQARQQSRFGPDGIAAATPADPDLLMWERGMLVAKDMRLADLLAELSRYRRGILRCDPEVARLRVSGAFPLNDIDLSLRLLTETMPIRLHSVSRYWITVAAS</sequence>
<dbReference type="Pfam" id="PF04773">
    <property type="entry name" value="FecR"/>
    <property type="match status" value="1"/>
</dbReference>
<dbReference type="PIRSF" id="PIRSF018266">
    <property type="entry name" value="FecR"/>
    <property type="match status" value="1"/>
</dbReference>
<name>A0ABW9A3H5_9BURK</name>
<evidence type="ECO:0000313" key="5">
    <source>
        <dbReference type="Proteomes" id="UP001629246"/>
    </source>
</evidence>
<feature type="domain" description="FecR protein" evidence="2">
    <location>
        <begin position="129"/>
        <end position="224"/>
    </location>
</feature>
<dbReference type="InterPro" id="IPR032623">
    <property type="entry name" value="FecR_N"/>
</dbReference>
<gene>
    <name evidence="4" type="ORF">PQR62_01525</name>
</gene>
<comment type="caution">
    <text evidence="4">The sequence shown here is derived from an EMBL/GenBank/DDBJ whole genome shotgun (WGS) entry which is preliminary data.</text>
</comment>
<dbReference type="Gene3D" id="2.60.120.1440">
    <property type="match status" value="1"/>
</dbReference>
<dbReference type="PANTHER" id="PTHR30273:SF2">
    <property type="entry name" value="PROTEIN FECR"/>
    <property type="match status" value="1"/>
</dbReference>
<keyword evidence="1" id="KW-0472">Membrane</keyword>
<dbReference type="Pfam" id="PF16220">
    <property type="entry name" value="DUF4880"/>
    <property type="match status" value="1"/>
</dbReference>
<proteinExistence type="predicted"/>
<dbReference type="EMBL" id="JAQQFM010000001">
    <property type="protein sequence ID" value="MFL9922927.1"/>
    <property type="molecule type" value="Genomic_DNA"/>
</dbReference>
<accession>A0ABW9A3H5</accession>
<dbReference type="InterPro" id="IPR012373">
    <property type="entry name" value="Ferrdict_sens_TM"/>
</dbReference>
<feature type="domain" description="FecR N-terminal" evidence="3">
    <location>
        <begin position="33"/>
        <end position="74"/>
    </location>
</feature>
<organism evidence="4 5">
    <name type="scientific">Herbaspirillum lusitanum</name>
    <dbReference type="NCBI Taxonomy" id="213312"/>
    <lineage>
        <taxon>Bacteria</taxon>
        <taxon>Pseudomonadati</taxon>
        <taxon>Pseudomonadota</taxon>
        <taxon>Betaproteobacteria</taxon>
        <taxon>Burkholderiales</taxon>
        <taxon>Oxalobacteraceae</taxon>
        <taxon>Herbaspirillum</taxon>
    </lineage>
</organism>
<protein>
    <submittedName>
        <fullName evidence="4">FecR domain-containing protein</fullName>
    </submittedName>
</protein>
<dbReference type="Proteomes" id="UP001629246">
    <property type="component" value="Unassembled WGS sequence"/>
</dbReference>
<feature type="transmembrane region" description="Helical" evidence="1">
    <location>
        <begin position="101"/>
        <end position="118"/>
    </location>
</feature>